<sequence length="369" mass="39834">MRYLDEYRDPVLARALLSELGRVVTRPWTLMEVCGGQTHTIVRQGIDELLPDGVRMIHGPGCPVCVTPLEVLDRAMAIAQRPGTILTSFGDMLRVPGTRTDLLALRARGADVRVVYSPMDAVALARRTPDRQVVFLAVGFETTAPANAMAVLHAAALGLTNFTVLVSHVLVPPAMTAVLRAPDCRVQAFLAAGHVCAVMGWTEYEPIAAEHRVPIVVTGFEPLDLLEGILMAVRQLEQGRHEVENQYARAVRRDGNQAARQAISRVFRVTDRAWRGIGTIPGSGLTLTDEFAAFDARRRFDVGHLLVREHPDCVAGDILTGARTPLDCAAYGTACTPRTPLGAPMVSAEGTCAAYYTAGRRAVPPTGVS</sequence>
<dbReference type="InterPro" id="IPR042243">
    <property type="entry name" value="HypD_1"/>
</dbReference>
<dbReference type="Proteomes" id="UP000624709">
    <property type="component" value="Unassembled WGS sequence"/>
</dbReference>
<dbReference type="PIRSF" id="PIRSF005622">
    <property type="entry name" value="Hydrgn_mat_hypD"/>
    <property type="match status" value="1"/>
</dbReference>
<dbReference type="Gene3D" id="6.10.20.100">
    <property type="match status" value="1"/>
</dbReference>
<dbReference type="PANTHER" id="PTHR30149">
    <property type="entry name" value="HYDROGENASE PROTEIN ASSEMBLY PROTEIN HYPD"/>
    <property type="match status" value="1"/>
</dbReference>
<proteinExistence type="inferred from homology"/>
<gene>
    <name evidence="4" type="ORF">Apa02nite_042930</name>
</gene>
<protein>
    <submittedName>
        <fullName evidence="4">Hydrogenase formation protein HypD</fullName>
    </submittedName>
</protein>
<keyword evidence="2" id="KW-0479">Metal-binding</keyword>
<organism evidence="4 5">
    <name type="scientific">Actinoplanes palleronii</name>
    <dbReference type="NCBI Taxonomy" id="113570"/>
    <lineage>
        <taxon>Bacteria</taxon>
        <taxon>Bacillati</taxon>
        <taxon>Actinomycetota</taxon>
        <taxon>Actinomycetes</taxon>
        <taxon>Micromonosporales</taxon>
        <taxon>Micromonosporaceae</taxon>
        <taxon>Actinoplanes</taxon>
    </lineage>
</organism>
<evidence type="ECO:0000313" key="4">
    <source>
        <dbReference type="EMBL" id="GIE68185.1"/>
    </source>
</evidence>
<keyword evidence="3" id="KW-0408">Iron</keyword>
<reference evidence="4 5" key="1">
    <citation type="submission" date="2021-01" db="EMBL/GenBank/DDBJ databases">
        <title>Whole genome shotgun sequence of Actinoplanes palleronii NBRC 14916.</title>
        <authorList>
            <person name="Komaki H."/>
            <person name="Tamura T."/>
        </authorList>
    </citation>
    <scope>NUCLEOTIDE SEQUENCE [LARGE SCALE GENOMIC DNA]</scope>
    <source>
        <strain evidence="4 5">NBRC 14916</strain>
    </source>
</reference>
<dbReference type="Gene3D" id="3.40.50.11740">
    <property type="entry name" value="HypD, alpha/beta domain 2"/>
    <property type="match status" value="2"/>
</dbReference>
<evidence type="ECO:0000256" key="3">
    <source>
        <dbReference type="ARBA" id="ARBA00023004"/>
    </source>
</evidence>
<dbReference type="EMBL" id="BOMS01000057">
    <property type="protein sequence ID" value="GIE68185.1"/>
    <property type="molecule type" value="Genomic_DNA"/>
</dbReference>
<evidence type="ECO:0000256" key="2">
    <source>
        <dbReference type="ARBA" id="ARBA00022723"/>
    </source>
</evidence>
<dbReference type="RefSeq" id="WP_203826548.1">
    <property type="nucleotide sequence ID" value="NZ_BAAATY010000003.1"/>
</dbReference>
<dbReference type="InterPro" id="IPR042244">
    <property type="entry name" value="HypD_2_sf"/>
</dbReference>
<keyword evidence="5" id="KW-1185">Reference proteome</keyword>
<evidence type="ECO:0000313" key="5">
    <source>
        <dbReference type="Proteomes" id="UP000624709"/>
    </source>
</evidence>
<dbReference type="PANTHER" id="PTHR30149:SF0">
    <property type="entry name" value="HYDROGENASE MATURATION FACTOR HYPD"/>
    <property type="match status" value="1"/>
</dbReference>
<comment type="caution">
    <text evidence="4">The sequence shown here is derived from an EMBL/GenBank/DDBJ whole genome shotgun (WGS) entry which is preliminary data.</text>
</comment>
<dbReference type="Pfam" id="PF01924">
    <property type="entry name" value="HypD"/>
    <property type="match status" value="1"/>
</dbReference>
<accession>A0ABQ4BD42</accession>
<comment type="similarity">
    <text evidence="1">Belongs to the HypD family.</text>
</comment>
<name>A0ABQ4BD42_9ACTN</name>
<dbReference type="NCBIfam" id="TIGR00075">
    <property type="entry name" value="hypD"/>
    <property type="match status" value="1"/>
</dbReference>
<evidence type="ECO:0000256" key="1">
    <source>
        <dbReference type="ARBA" id="ARBA00007888"/>
    </source>
</evidence>
<dbReference type="InterPro" id="IPR002780">
    <property type="entry name" value="Hyd_form_HypD"/>
</dbReference>